<dbReference type="InterPro" id="IPR043129">
    <property type="entry name" value="ATPase_NBD"/>
</dbReference>
<dbReference type="InterPro" id="IPR022672">
    <property type="entry name" value="Hexokinase_N"/>
</dbReference>
<protein>
    <recommendedName>
        <fullName evidence="12">Phosphotransferase</fullName>
        <ecNumber evidence="12">2.7.1.-</ecNumber>
    </recommendedName>
</protein>
<evidence type="ECO:0000256" key="5">
    <source>
        <dbReference type="ARBA" id="ARBA00022741"/>
    </source>
</evidence>
<keyword evidence="8 12" id="KW-0324">Glycolysis</keyword>
<dbReference type="GO" id="GO:0005739">
    <property type="term" value="C:mitochondrion"/>
    <property type="evidence" value="ECO:0007669"/>
    <property type="project" value="TreeGrafter"/>
</dbReference>
<comment type="similarity">
    <text evidence="3 12">Belongs to the hexokinase family.</text>
</comment>
<evidence type="ECO:0000256" key="11">
    <source>
        <dbReference type="ARBA" id="ARBA00048160"/>
    </source>
</evidence>
<dbReference type="VEuPathDB" id="VectorBase:GAUT024276"/>
<comment type="catalytic activity">
    <reaction evidence="9">
        <text>a D-hexose + ATP = a D-hexose 6-phosphate + ADP + H(+)</text>
        <dbReference type="Rhea" id="RHEA:22740"/>
        <dbReference type="ChEBI" id="CHEBI:4194"/>
        <dbReference type="ChEBI" id="CHEBI:15378"/>
        <dbReference type="ChEBI" id="CHEBI:30616"/>
        <dbReference type="ChEBI" id="CHEBI:229467"/>
        <dbReference type="ChEBI" id="CHEBI:456216"/>
        <dbReference type="EC" id="2.7.1.1"/>
    </reaction>
    <physiologicalReaction direction="left-to-right" evidence="9">
        <dbReference type="Rhea" id="RHEA:22741"/>
    </physiologicalReaction>
</comment>
<dbReference type="AlphaFoldDB" id="A0A1A9V378"/>
<evidence type="ECO:0000256" key="6">
    <source>
        <dbReference type="ARBA" id="ARBA00022777"/>
    </source>
</evidence>
<dbReference type="GO" id="GO:0005536">
    <property type="term" value="F:D-glucose binding"/>
    <property type="evidence" value="ECO:0007669"/>
    <property type="project" value="InterPro"/>
</dbReference>
<comment type="pathway">
    <text evidence="1">Carbohydrate degradation; glycolysis; D-glyceraldehyde 3-phosphate and glycerone phosphate from D-glucose: step 1/4.</text>
</comment>
<evidence type="ECO:0000256" key="12">
    <source>
        <dbReference type="RuleBase" id="RU362007"/>
    </source>
</evidence>
<dbReference type="STRING" id="7395.A0A1A9V378"/>
<dbReference type="GO" id="GO:0008865">
    <property type="term" value="F:fructokinase activity"/>
    <property type="evidence" value="ECO:0007669"/>
    <property type="project" value="TreeGrafter"/>
</dbReference>
<evidence type="ECO:0000256" key="7">
    <source>
        <dbReference type="ARBA" id="ARBA00022840"/>
    </source>
</evidence>
<dbReference type="GO" id="GO:0006096">
    <property type="term" value="P:glycolytic process"/>
    <property type="evidence" value="ECO:0007669"/>
    <property type="project" value="UniProtKB-UniPathway"/>
</dbReference>
<name>A0A1A9V378_GLOAU</name>
<keyword evidence="7 12" id="KW-0067">ATP-binding</keyword>
<evidence type="ECO:0000313" key="15">
    <source>
        <dbReference type="EnsemblMetazoa" id="GAUT024276-PA"/>
    </source>
</evidence>
<keyword evidence="6 12" id="KW-0418">Kinase</keyword>
<evidence type="ECO:0000256" key="1">
    <source>
        <dbReference type="ARBA" id="ARBA00004888"/>
    </source>
</evidence>
<dbReference type="SUPFAM" id="SSF53067">
    <property type="entry name" value="Actin-like ATPase domain"/>
    <property type="match status" value="2"/>
</dbReference>
<dbReference type="PRINTS" id="PR00475">
    <property type="entry name" value="HEXOKINASE"/>
</dbReference>
<keyword evidence="4 12" id="KW-0808">Transferase</keyword>
<evidence type="ECO:0000256" key="8">
    <source>
        <dbReference type="ARBA" id="ARBA00023152"/>
    </source>
</evidence>
<evidence type="ECO:0000256" key="3">
    <source>
        <dbReference type="ARBA" id="ARBA00009225"/>
    </source>
</evidence>
<feature type="domain" description="Hexokinase N-terminal" evidence="13">
    <location>
        <begin position="10"/>
        <end position="203"/>
    </location>
</feature>
<dbReference type="EC" id="2.7.1.-" evidence="12"/>
<dbReference type="Pfam" id="PF03727">
    <property type="entry name" value="Hexokinase_2"/>
    <property type="match status" value="1"/>
</dbReference>
<keyword evidence="5 12" id="KW-0547">Nucleotide-binding</keyword>
<dbReference type="Proteomes" id="UP000078200">
    <property type="component" value="Unassembled WGS sequence"/>
</dbReference>
<sequence>MASSNEDARLNEILIPFEIRKDEMLKIKDLILKELKLGLNRDTHSMANTKCYPTYIQSYPSGCEHGMFLVTTIYSVKVHVLFFHLKGENNYRLEEDSSDIPETINHAVELFDFIVEKLRKLVKKLNLEREPLPLTLILPYPLLQINLTSAILLKFTTKLKIKGIENKDVGQMMKESMRRHPNIKFELTAVINDVTSAFMSAAWRHKNVRISFVVGAVTNAGYWEKVSNIDSVINKRKPVMLVNTNIAEFGNSGQLEFIATEFDEALEKNSPTAGENMFEKMASASYMSELSRIVITKCIDENIIFEGQSNVQLNREDALKFSNVRGTLAEADQFHYMSLMLDKLGVNLPSETDCARIHKIMEKVVTRSASLVAAAIVALIEKIDEPDIKISLDGEVCNSLPIYHNMIKSKIDSILKSKYKYELVEANDDHGRGGAITTSLILQEDYIYEHFNTT</sequence>
<feature type="domain" description="Hexokinase C-terminal" evidence="14">
    <location>
        <begin position="209"/>
        <end position="438"/>
    </location>
</feature>
<proteinExistence type="inferred from homology"/>
<evidence type="ECO:0000256" key="4">
    <source>
        <dbReference type="ARBA" id="ARBA00022679"/>
    </source>
</evidence>
<dbReference type="Gene3D" id="3.30.420.40">
    <property type="match status" value="1"/>
</dbReference>
<evidence type="ECO:0000313" key="16">
    <source>
        <dbReference type="Proteomes" id="UP000078200"/>
    </source>
</evidence>
<dbReference type="PANTHER" id="PTHR19443:SF16">
    <property type="entry name" value="HEXOKINASE TYPE 1-RELATED"/>
    <property type="match status" value="1"/>
</dbReference>
<comment type="catalytic activity">
    <reaction evidence="10">
        <text>D-fructose + ATP = D-fructose 6-phosphate + ADP + H(+)</text>
        <dbReference type="Rhea" id="RHEA:16125"/>
        <dbReference type="ChEBI" id="CHEBI:15378"/>
        <dbReference type="ChEBI" id="CHEBI:30616"/>
        <dbReference type="ChEBI" id="CHEBI:37721"/>
        <dbReference type="ChEBI" id="CHEBI:61527"/>
        <dbReference type="ChEBI" id="CHEBI:456216"/>
        <dbReference type="EC" id="2.7.1.1"/>
    </reaction>
    <physiologicalReaction direction="left-to-right" evidence="10">
        <dbReference type="Rhea" id="RHEA:16126"/>
    </physiologicalReaction>
</comment>
<evidence type="ECO:0000256" key="9">
    <source>
        <dbReference type="ARBA" id="ARBA00044613"/>
    </source>
</evidence>
<dbReference type="GO" id="GO:0006006">
    <property type="term" value="P:glucose metabolic process"/>
    <property type="evidence" value="ECO:0007669"/>
    <property type="project" value="TreeGrafter"/>
</dbReference>
<reference evidence="15" key="1">
    <citation type="submission" date="2020-05" db="UniProtKB">
        <authorList>
            <consortium name="EnsemblMetazoa"/>
        </authorList>
    </citation>
    <scope>IDENTIFICATION</scope>
    <source>
        <strain evidence="15">TTRI</strain>
    </source>
</reference>
<dbReference type="Gene3D" id="3.40.367.20">
    <property type="match status" value="1"/>
</dbReference>
<organism evidence="15 16">
    <name type="scientific">Glossina austeni</name>
    <name type="common">Savannah tsetse fly</name>
    <dbReference type="NCBI Taxonomy" id="7395"/>
    <lineage>
        <taxon>Eukaryota</taxon>
        <taxon>Metazoa</taxon>
        <taxon>Ecdysozoa</taxon>
        <taxon>Arthropoda</taxon>
        <taxon>Hexapoda</taxon>
        <taxon>Insecta</taxon>
        <taxon>Pterygota</taxon>
        <taxon>Neoptera</taxon>
        <taxon>Endopterygota</taxon>
        <taxon>Diptera</taxon>
        <taxon>Brachycera</taxon>
        <taxon>Muscomorpha</taxon>
        <taxon>Hippoboscoidea</taxon>
        <taxon>Glossinidae</taxon>
        <taxon>Glossina</taxon>
    </lineage>
</organism>
<dbReference type="PANTHER" id="PTHR19443">
    <property type="entry name" value="HEXOKINASE"/>
    <property type="match status" value="1"/>
</dbReference>
<dbReference type="InterPro" id="IPR022673">
    <property type="entry name" value="Hexokinase_C"/>
</dbReference>
<dbReference type="GO" id="GO:0005524">
    <property type="term" value="F:ATP binding"/>
    <property type="evidence" value="ECO:0007669"/>
    <property type="project" value="UniProtKB-UniRule"/>
</dbReference>
<dbReference type="UniPathway" id="UPA00242"/>
<comment type="catalytic activity">
    <reaction evidence="11">
        <text>D-glucose + ATP = D-glucose 6-phosphate + ADP + H(+)</text>
        <dbReference type="Rhea" id="RHEA:17825"/>
        <dbReference type="ChEBI" id="CHEBI:4167"/>
        <dbReference type="ChEBI" id="CHEBI:15378"/>
        <dbReference type="ChEBI" id="CHEBI:30616"/>
        <dbReference type="ChEBI" id="CHEBI:61548"/>
        <dbReference type="ChEBI" id="CHEBI:456216"/>
        <dbReference type="EC" id="2.7.1.1"/>
    </reaction>
    <physiologicalReaction direction="left-to-right" evidence="11">
        <dbReference type="Rhea" id="RHEA:17826"/>
    </physiologicalReaction>
</comment>
<keyword evidence="16" id="KW-1185">Reference proteome</keyword>
<dbReference type="UniPathway" id="UPA00109">
    <property type="reaction ID" value="UER00180"/>
</dbReference>
<dbReference type="PROSITE" id="PS51748">
    <property type="entry name" value="HEXOKINASE_2"/>
    <property type="match status" value="1"/>
</dbReference>
<dbReference type="Pfam" id="PF00349">
    <property type="entry name" value="Hexokinase_1"/>
    <property type="match status" value="1"/>
</dbReference>
<dbReference type="InterPro" id="IPR001312">
    <property type="entry name" value="Hexokinase"/>
</dbReference>
<dbReference type="GO" id="GO:0005829">
    <property type="term" value="C:cytosol"/>
    <property type="evidence" value="ECO:0007669"/>
    <property type="project" value="TreeGrafter"/>
</dbReference>
<evidence type="ECO:0000259" key="13">
    <source>
        <dbReference type="Pfam" id="PF00349"/>
    </source>
</evidence>
<evidence type="ECO:0000256" key="2">
    <source>
        <dbReference type="ARBA" id="ARBA00005028"/>
    </source>
</evidence>
<accession>A0A1A9V378</accession>
<dbReference type="GO" id="GO:0001678">
    <property type="term" value="P:intracellular glucose homeostasis"/>
    <property type="evidence" value="ECO:0007669"/>
    <property type="project" value="InterPro"/>
</dbReference>
<evidence type="ECO:0000259" key="14">
    <source>
        <dbReference type="Pfam" id="PF03727"/>
    </source>
</evidence>
<comment type="pathway">
    <text evidence="2">Carbohydrate metabolism; hexose metabolism.</text>
</comment>
<evidence type="ECO:0000256" key="10">
    <source>
        <dbReference type="ARBA" id="ARBA00047905"/>
    </source>
</evidence>
<dbReference type="EnsemblMetazoa" id="GAUT024276-RA">
    <property type="protein sequence ID" value="GAUT024276-PA"/>
    <property type="gene ID" value="GAUT024276"/>
</dbReference>
<dbReference type="GO" id="GO:0004340">
    <property type="term" value="F:glucokinase activity"/>
    <property type="evidence" value="ECO:0007669"/>
    <property type="project" value="TreeGrafter"/>
</dbReference>